<comment type="caution">
    <text evidence="3">The sequence shown here is derived from an EMBL/GenBank/DDBJ whole genome shotgun (WGS) entry which is preliminary data.</text>
</comment>
<protein>
    <submittedName>
        <fullName evidence="3">Uncharacterized protein</fullName>
    </submittedName>
</protein>
<evidence type="ECO:0000256" key="2">
    <source>
        <dbReference type="SAM" id="Phobius"/>
    </source>
</evidence>
<sequence>MAELSVVQAWLMLSAIALIFLSGIFWCFCCGTCVGRSILSNTGLLRFSRDGADNRQWDHLPQNNYDEEEELSHLNTWTEQNEELDESEQQRHYSNYRGHS</sequence>
<gene>
    <name evidence="3" type="ORF">INT46_000009</name>
</gene>
<proteinExistence type="predicted"/>
<evidence type="ECO:0000256" key="1">
    <source>
        <dbReference type="SAM" id="MobiDB-lite"/>
    </source>
</evidence>
<evidence type="ECO:0000313" key="4">
    <source>
        <dbReference type="Proteomes" id="UP000650833"/>
    </source>
</evidence>
<name>A0A8H7QK82_9FUNG</name>
<evidence type="ECO:0000313" key="3">
    <source>
        <dbReference type="EMBL" id="KAG2193036.1"/>
    </source>
</evidence>
<dbReference type="Proteomes" id="UP000650833">
    <property type="component" value="Unassembled WGS sequence"/>
</dbReference>
<feature type="region of interest" description="Disordered" evidence="1">
    <location>
        <begin position="76"/>
        <end position="100"/>
    </location>
</feature>
<dbReference type="AlphaFoldDB" id="A0A8H7QK82"/>
<keyword evidence="4" id="KW-1185">Reference proteome</keyword>
<keyword evidence="2" id="KW-1133">Transmembrane helix</keyword>
<keyword evidence="2" id="KW-0472">Membrane</keyword>
<keyword evidence="2" id="KW-0812">Transmembrane</keyword>
<accession>A0A8H7QK82</accession>
<dbReference type="EMBL" id="JAEPRC010000678">
    <property type="protein sequence ID" value="KAG2193036.1"/>
    <property type="molecule type" value="Genomic_DNA"/>
</dbReference>
<reference evidence="3" key="1">
    <citation type="submission" date="2020-12" db="EMBL/GenBank/DDBJ databases">
        <title>Metabolic potential, ecology and presence of endohyphal bacteria is reflected in genomic diversity of Mucoromycotina.</title>
        <authorList>
            <person name="Muszewska A."/>
            <person name="Okrasinska A."/>
            <person name="Steczkiewicz K."/>
            <person name="Drgas O."/>
            <person name="Orlowska M."/>
            <person name="Perlinska-Lenart U."/>
            <person name="Aleksandrzak-Piekarczyk T."/>
            <person name="Szatraj K."/>
            <person name="Zielenkiewicz U."/>
            <person name="Pilsyk S."/>
            <person name="Malc E."/>
            <person name="Mieczkowski P."/>
            <person name="Kruszewska J.S."/>
            <person name="Biernat P."/>
            <person name="Pawlowska J."/>
        </authorList>
    </citation>
    <scope>NUCLEOTIDE SEQUENCE</scope>
    <source>
        <strain evidence="3">CBS 226.32</strain>
    </source>
</reference>
<dbReference type="OrthoDB" id="2412974at2759"/>
<organism evidence="3 4">
    <name type="scientific">Mucor plumbeus</name>
    <dbReference type="NCBI Taxonomy" id="97098"/>
    <lineage>
        <taxon>Eukaryota</taxon>
        <taxon>Fungi</taxon>
        <taxon>Fungi incertae sedis</taxon>
        <taxon>Mucoromycota</taxon>
        <taxon>Mucoromycotina</taxon>
        <taxon>Mucoromycetes</taxon>
        <taxon>Mucorales</taxon>
        <taxon>Mucorineae</taxon>
        <taxon>Mucoraceae</taxon>
        <taxon>Mucor</taxon>
    </lineage>
</organism>
<feature type="transmembrane region" description="Helical" evidence="2">
    <location>
        <begin position="12"/>
        <end position="39"/>
    </location>
</feature>